<dbReference type="InterPro" id="IPR014729">
    <property type="entry name" value="Rossmann-like_a/b/a_fold"/>
</dbReference>
<dbReference type="AlphaFoldDB" id="A0A814NAD8"/>
<comment type="catalytic activity">
    <reaction evidence="11">
        <text>5-taurinomethyluridine(34) in tRNA + S-sulfanyl-L-cysteinyl-[protein] + AH2 + ATP = 5-taurinomethyl-2-thiouridine(34) in tRNA + L-cysteinyl-[protein] + A + AMP + diphosphate + H(+)</text>
        <dbReference type="Rhea" id="RHEA:47040"/>
        <dbReference type="Rhea" id="RHEA-COMP:10131"/>
        <dbReference type="Rhea" id="RHEA-COMP:11726"/>
        <dbReference type="Rhea" id="RHEA-COMP:11732"/>
        <dbReference type="Rhea" id="RHEA-COMP:11733"/>
        <dbReference type="ChEBI" id="CHEBI:13193"/>
        <dbReference type="ChEBI" id="CHEBI:15378"/>
        <dbReference type="ChEBI" id="CHEBI:17499"/>
        <dbReference type="ChEBI" id="CHEBI:29950"/>
        <dbReference type="ChEBI" id="CHEBI:30616"/>
        <dbReference type="ChEBI" id="CHEBI:33019"/>
        <dbReference type="ChEBI" id="CHEBI:61963"/>
        <dbReference type="ChEBI" id="CHEBI:87171"/>
        <dbReference type="ChEBI" id="CHEBI:87172"/>
        <dbReference type="ChEBI" id="CHEBI:456215"/>
        <dbReference type="EC" id="2.8.1.14"/>
    </reaction>
</comment>
<dbReference type="GO" id="GO:0002143">
    <property type="term" value="P:tRNA wobble position uridine thiolation"/>
    <property type="evidence" value="ECO:0007669"/>
    <property type="project" value="TreeGrafter"/>
</dbReference>
<evidence type="ECO:0000256" key="3">
    <source>
        <dbReference type="ARBA" id="ARBA00011953"/>
    </source>
</evidence>
<dbReference type="InterPro" id="IPR046885">
    <property type="entry name" value="MnmA-like_C"/>
</dbReference>
<dbReference type="InterPro" id="IPR023382">
    <property type="entry name" value="MnmA-like_central_sf"/>
</dbReference>
<dbReference type="Gene3D" id="3.40.50.620">
    <property type="entry name" value="HUPs"/>
    <property type="match status" value="2"/>
</dbReference>
<dbReference type="GO" id="GO:0061708">
    <property type="term" value="F:tRNA-5-taurinomethyluridine 2-sulfurtransferase"/>
    <property type="evidence" value="ECO:0007669"/>
    <property type="project" value="UniProtKB-EC"/>
</dbReference>
<evidence type="ECO:0000256" key="2">
    <source>
        <dbReference type="ARBA" id="ARBA00006191"/>
    </source>
</evidence>
<keyword evidence="9" id="KW-0694">RNA-binding</keyword>
<dbReference type="EMBL" id="CAJOBA010002523">
    <property type="protein sequence ID" value="CAF3648369.1"/>
    <property type="molecule type" value="Genomic_DNA"/>
</dbReference>
<dbReference type="SUPFAM" id="SSF52402">
    <property type="entry name" value="Adenine nucleotide alpha hydrolases-like"/>
    <property type="match status" value="1"/>
</dbReference>
<evidence type="ECO:0000313" key="14">
    <source>
        <dbReference type="EMBL" id="CAF0863613.1"/>
    </source>
</evidence>
<feature type="domain" description="tRNA-specific 2-thiouridylase MnmA-like C-terminal" evidence="12">
    <location>
        <begin position="239"/>
        <end position="320"/>
    </location>
</feature>
<dbReference type="GO" id="GO:0000049">
    <property type="term" value="F:tRNA binding"/>
    <property type="evidence" value="ECO:0007669"/>
    <property type="project" value="UniProtKB-KW"/>
</dbReference>
<dbReference type="GO" id="GO:0005524">
    <property type="term" value="F:ATP binding"/>
    <property type="evidence" value="ECO:0007669"/>
    <property type="project" value="UniProtKB-KW"/>
</dbReference>
<keyword evidence="4" id="KW-0820">tRNA-binding</keyword>
<evidence type="ECO:0000256" key="10">
    <source>
        <dbReference type="ARBA" id="ARBA00023157"/>
    </source>
</evidence>
<evidence type="ECO:0000256" key="6">
    <source>
        <dbReference type="ARBA" id="ARBA00022694"/>
    </source>
</evidence>
<dbReference type="Gene3D" id="2.30.30.280">
    <property type="entry name" value="Adenine nucleotide alpha hydrolases-like domains"/>
    <property type="match status" value="1"/>
</dbReference>
<gene>
    <name evidence="15" type="ORF">GPM918_LOCUS18158</name>
    <name evidence="14" type="ORF">OVA965_LOCUS7759</name>
    <name evidence="17" type="ORF">SRO942_LOCUS18151</name>
    <name evidence="16" type="ORF">TMI583_LOCUS7754</name>
</gene>
<evidence type="ECO:0000259" key="12">
    <source>
        <dbReference type="Pfam" id="PF20258"/>
    </source>
</evidence>
<dbReference type="Proteomes" id="UP000677228">
    <property type="component" value="Unassembled WGS sequence"/>
</dbReference>
<comment type="function">
    <text evidence="1">Catalyzes the 2-thiolation of uridine at the wobble position (U34) of mitochondrial tRNA(Lys), tRNA(Glu) and tRNA(Gln). Required for the formation of 5-taurinomethyl-2-thiouridine (tm5s2U) of mitochondrial tRNA(Lys), tRNA(Glu), and tRNA(Gln) at the wobble position. ATP is required to activate the C2 atom of the wobble base.</text>
</comment>
<evidence type="ECO:0000313" key="17">
    <source>
        <dbReference type="EMBL" id="CAF3854419.1"/>
    </source>
</evidence>
<reference evidence="15" key="1">
    <citation type="submission" date="2021-02" db="EMBL/GenBank/DDBJ databases">
        <authorList>
            <person name="Nowell W R."/>
        </authorList>
    </citation>
    <scope>NUCLEOTIDE SEQUENCE</scope>
</reference>
<dbReference type="InterPro" id="IPR046884">
    <property type="entry name" value="MnmA-like_central"/>
</dbReference>
<keyword evidence="7" id="KW-0547">Nucleotide-binding</keyword>
<dbReference type="Proteomes" id="UP000682733">
    <property type="component" value="Unassembled WGS sequence"/>
</dbReference>
<name>A0A814NAD8_9BILA</name>
<organism evidence="15 18">
    <name type="scientific">Didymodactylos carnosus</name>
    <dbReference type="NCBI Taxonomy" id="1234261"/>
    <lineage>
        <taxon>Eukaryota</taxon>
        <taxon>Metazoa</taxon>
        <taxon>Spiralia</taxon>
        <taxon>Gnathifera</taxon>
        <taxon>Rotifera</taxon>
        <taxon>Eurotatoria</taxon>
        <taxon>Bdelloidea</taxon>
        <taxon>Philodinida</taxon>
        <taxon>Philodinidae</taxon>
        <taxon>Didymodactylos</taxon>
    </lineage>
</organism>
<comment type="similarity">
    <text evidence="2">Belongs to the MnmA/TRMU family.</text>
</comment>
<comment type="caution">
    <text evidence="15">The sequence shown here is derived from an EMBL/GenBank/DDBJ whole genome shotgun (WGS) entry which is preliminary data.</text>
</comment>
<dbReference type="InterPro" id="IPR004506">
    <property type="entry name" value="MnmA-like"/>
</dbReference>
<evidence type="ECO:0000256" key="5">
    <source>
        <dbReference type="ARBA" id="ARBA00022679"/>
    </source>
</evidence>
<protein>
    <recommendedName>
        <fullName evidence="3">tRNA-5-taurinomethyluridine 2-sulfurtransferase</fullName>
        <ecNumber evidence="3">2.8.1.14</ecNumber>
    </recommendedName>
</protein>
<dbReference type="Pfam" id="PF03054">
    <property type="entry name" value="tRNA_Me_trans"/>
    <property type="match status" value="2"/>
</dbReference>
<dbReference type="PANTHER" id="PTHR11933:SF5">
    <property type="entry name" value="MITOCHONDRIAL TRNA-SPECIFIC 2-THIOURIDYLASE 1"/>
    <property type="match status" value="1"/>
</dbReference>
<dbReference type="Proteomes" id="UP000681722">
    <property type="component" value="Unassembled WGS sequence"/>
</dbReference>
<dbReference type="EMBL" id="CAJOBC010005177">
    <property type="protein sequence ID" value="CAF3854419.1"/>
    <property type="molecule type" value="Genomic_DNA"/>
</dbReference>
<keyword evidence="8" id="KW-0067">ATP-binding</keyword>
<dbReference type="CDD" id="cd01998">
    <property type="entry name" value="MnmA_TRMU-like"/>
    <property type="match status" value="1"/>
</dbReference>
<dbReference type="Proteomes" id="UP000663829">
    <property type="component" value="Unassembled WGS sequence"/>
</dbReference>
<dbReference type="EMBL" id="CAJNOK010002523">
    <property type="protein sequence ID" value="CAF0863613.1"/>
    <property type="molecule type" value="Genomic_DNA"/>
</dbReference>
<evidence type="ECO:0000256" key="9">
    <source>
        <dbReference type="ARBA" id="ARBA00022884"/>
    </source>
</evidence>
<evidence type="ECO:0000259" key="13">
    <source>
        <dbReference type="Pfam" id="PF20259"/>
    </source>
</evidence>
<dbReference type="EC" id="2.8.1.14" evidence="3"/>
<accession>A0A814NAD8</accession>
<keyword evidence="18" id="KW-1185">Reference proteome</keyword>
<keyword evidence="6" id="KW-0819">tRNA processing</keyword>
<keyword evidence="5" id="KW-0808">Transferase</keyword>
<feature type="domain" description="tRNA-specific 2-thiouridylase MnmA-like central" evidence="13">
    <location>
        <begin position="184"/>
        <end position="220"/>
    </location>
</feature>
<dbReference type="Pfam" id="PF20259">
    <property type="entry name" value="tRNA_Me_trans_M"/>
    <property type="match status" value="1"/>
</dbReference>
<dbReference type="PANTHER" id="PTHR11933">
    <property type="entry name" value="TRNA 5-METHYLAMINOMETHYL-2-THIOURIDYLATE -METHYLTRANSFERASE"/>
    <property type="match status" value="1"/>
</dbReference>
<evidence type="ECO:0000256" key="7">
    <source>
        <dbReference type="ARBA" id="ARBA00022741"/>
    </source>
</evidence>
<dbReference type="Gene3D" id="2.40.30.10">
    <property type="entry name" value="Translation factors"/>
    <property type="match status" value="1"/>
</dbReference>
<evidence type="ECO:0000256" key="8">
    <source>
        <dbReference type="ARBA" id="ARBA00022840"/>
    </source>
</evidence>
<evidence type="ECO:0000256" key="4">
    <source>
        <dbReference type="ARBA" id="ARBA00022555"/>
    </source>
</evidence>
<dbReference type="EMBL" id="CAJNOQ010005179">
    <property type="protein sequence ID" value="CAF1088986.1"/>
    <property type="molecule type" value="Genomic_DNA"/>
</dbReference>
<evidence type="ECO:0000256" key="1">
    <source>
        <dbReference type="ARBA" id="ARBA00003986"/>
    </source>
</evidence>
<dbReference type="OrthoDB" id="3685at2759"/>
<evidence type="ECO:0000256" key="11">
    <source>
        <dbReference type="ARBA" id="ARBA00049564"/>
    </source>
</evidence>
<sequence length="346" mass="39915">MSIHVRKRIICAISGGIDSAVSALLLKKKGYDVIGCFMKNWDKYDDNTVTCTLDKDLEDAEYVCRKLQIKLHVVDFVKQYWNKVFIPFLDDYQNGLTPNPDILCNKYVKFDALLTYCKQHLQTELLATGHYDINYALKYVQFPVGDILKSDVKKIALENSLERFVQKRESMGICFIGKRKFHVFIDQFISELKGDIRHIETNNIIGEHKGIHRHTLGQRIPIYDRQHAPGTNHPALFTQHFHTDASHWIDEIPYTFKTNGHFECDFKFQHRHKTIVVQVSSSSPNNTRLKISLPIPIRSISPGQYAVFYNGEECLGGARIIDNGTSLYELKHSPPLINSDRLLNKY</sequence>
<evidence type="ECO:0000313" key="18">
    <source>
        <dbReference type="Proteomes" id="UP000663829"/>
    </source>
</evidence>
<evidence type="ECO:0000313" key="15">
    <source>
        <dbReference type="EMBL" id="CAF1088986.1"/>
    </source>
</evidence>
<dbReference type="GO" id="GO:0005739">
    <property type="term" value="C:mitochondrion"/>
    <property type="evidence" value="ECO:0007669"/>
    <property type="project" value="TreeGrafter"/>
</dbReference>
<evidence type="ECO:0000313" key="16">
    <source>
        <dbReference type="EMBL" id="CAF3648369.1"/>
    </source>
</evidence>
<dbReference type="Pfam" id="PF20258">
    <property type="entry name" value="tRNA_Me_trans_C"/>
    <property type="match status" value="1"/>
</dbReference>
<keyword evidence="10" id="KW-1015">Disulfide bond</keyword>
<proteinExistence type="inferred from homology"/>